<organism evidence="2 3">
    <name type="scientific">Kitasatospora kazusensis</name>
    <dbReference type="NCBI Taxonomy" id="407974"/>
    <lineage>
        <taxon>Bacteria</taxon>
        <taxon>Bacillati</taxon>
        <taxon>Actinomycetota</taxon>
        <taxon>Actinomycetes</taxon>
        <taxon>Kitasatosporales</taxon>
        <taxon>Streptomycetaceae</taxon>
        <taxon>Kitasatospora</taxon>
    </lineage>
</organism>
<evidence type="ECO:0008006" key="4">
    <source>
        <dbReference type="Google" id="ProtNLM"/>
    </source>
</evidence>
<evidence type="ECO:0000256" key="1">
    <source>
        <dbReference type="SAM" id="Phobius"/>
    </source>
</evidence>
<sequence>MRKHRLDPFSLIAGALFTTIAVLYLVASLNDRAVNGRIVIPVTLIVLGTAGLAGAVAAMSRRGRGGGRPSDGGPDGG</sequence>
<keyword evidence="1" id="KW-0812">Transmembrane</keyword>
<dbReference type="RefSeq" id="WP_344459808.1">
    <property type="nucleotide sequence ID" value="NZ_BAAANT010000001.1"/>
</dbReference>
<keyword evidence="1" id="KW-1133">Transmembrane helix</keyword>
<accession>A0ABN2YPY5</accession>
<keyword evidence="3" id="KW-1185">Reference proteome</keyword>
<evidence type="ECO:0000313" key="3">
    <source>
        <dbReference type="Proteomes" id="UP001422759"/>
    </source>
</evidence>
<keyword evidence="1" id="KW-0472">Membrane</keyword>
<feature type="transmembrane region" description="Helical" evidence="1">
    <location>
        <begin position="38"/>
        <end position="59"/>
    </location>
</feature>
<dbReference type="EMBL" id="BAAANT010000001">
    <property type="protein sequence ID" value="GAA2130450.1"/>
    <property type="molecule type" value="Genomic_DNA"/>
</dbReference>
<feature type="transmembrane region" description="Helical" evidence="1">
    <location>
        <begin position="9"/>
        <end position="26"/>
    </location>
</feature>
<evidence type="ECO:0000313" key="2">
    <source>
        <dbReference type="EMBL" id="GAA2130450.1"/>
    </source>
</evidence>
<protein>
    <recommendedName>
        <fullName evidence="4">Secreted protein with PEP-CTERM sorting signal</fullName>
    </recommendedName>
</protein>
<gene>
    <name evidence="2" type="ORF">GCM10009760_02980</name>
</gene>
<name>A0ABN2YPY5_9ACTN</name>
<proteinExistence type="predicted"/>
<comment type="caution">
    <text evidence="2">The sequence shown here is derived from an EMBL/GenBank/DDBJ whole genome shotgun (WGS) entry which is preliminary data.</text>
</comment>
<reference evidence="2 3" key="1">
    <citation type="journal article" date="2019" name="Int. J. Syst. Evol. Microbiol.">
        <title>The Global Catalogue of Microorganisms (GCM) 10K type strain sequencing project: providing services to taxonomists for standard genome sequencing and annotation.</title>
        <authorList>
            <consortium name="The Broad Institute Genomics Platform"/>
            <consortium name="The Broad Institute Genome Sequencing Center for Infectious Disease"/>
            <person name="Wu L."/>
            <person name="Ma J."/>
        </authorList>
    </citation>
    <scope>NUCLEOTIDE SEQUENCE [LARGE SCALE GENOMIC DNA]</scope>
    <source>
        <strain evidence="2 3">JCM 14560</strain>
    </source>
</reference>
<dbReference type="Proteomes" id="UP001422759">
    <property type="component" value="Unassembled WGS sequence"/>
</dbReference>